<organism evidence="1 2">
    <name type="scientific">Corynebacterium epidermidicanis</name>
    <dbReference type="NCBI Taxonomy" id="1050174"/>
    <lineage>
        <taxon>Bacteria</taxon>
        <taxon>Bacillati</taxon>
        <taxon>Actinomycetota</taxon>
        <taxon>Actinomycetes</taxon>
        <taxon>Mycobacteriales</taxon>
        <taxon>Corynebacteriaceae</taxon>
        <taxon>Corynebacterium</taxon>
    </lineage>
</organism>
<dbReference type="RefSeq" id="WP_047240920.1">
    <property type="nucleotide sequence ID" value="NZ_CP011541.1"/>
</dbReference>
<evidence type="ECO:0000313" key="2">
    <source>
        <dbReference type="Proteomes" id="UP000035368"/>
    </source>
</evidence>
<dbReference type="KEGG" id="cei:CEPID_10900"/>
<name>A0A0G3GS94_9CORY</name>
<dbReference type="AlphaFoldDB" id="A0A0G3GS94"/>
<proteinExistence type="predicted"/>
<dbReference type="EMBL" id="CP011541">
    <property type="protein sequence ID" value="AKK04009.1"/>
    <property type="molecule type" value="Genomic_DNA"/>
</dbReference>
<protein>
    <recommendedName>
        <fullName evidence="3">Acetyl-CoA acetyltransferase</fullName>
    </recommendedName>
</protein>
<sequence>MFAAQTTHTTPTLTGDPFEARFGHRLPRGLRAQAFGLQWRTFMETFAPGGDLRLSNIHEEKGEGGKRRYFAQLTDTRGGRRIISGREQSAFGPARACTEMLWELGRPVEIISFHQCEIFEATVTFIYAGHLGKEVWAVGFGPDNNNSVAAALSNAAHRLHG</sequence>
<evidence type="ECO:0008006" key="3">
    <source>
        <dbReference type="Google" id="ProtNLM"/>
    </source>
</evidence>
<gene>
    <name evidence="1" type="ORF">CEPID_10900</name>
</gene>
<dbReference type="Proteomes" id="UP000035368">
    <property type="component" value="Chromosome"/>
</dbReference>
<dbReference type="PATRIC" id="fig|1050174.4.peg.2196"/>
<evidence type="ECO:0000313" key="1">
    <source>
        <dbReference type="EMBL" id="AKK04009.1"/>
    </source>
</evidence>
<keyword evidence="2" id="KW-1185">Reference proteome</keyword>
<dbReference type="OrthoDB" id="4773719at2"/>
<dbReference type="STRING" id="1050174.CEPID_10900"/>
<reference evidence="1 2" key="1">
    <citation type="submission" date="2015-05" db="EMBL/GenBank/DDBJ databases">
        <title>Complete genome sequence of Corynebacterium epidermidicanis DSM 45586, isolated from the skin of a dog suffering from pruritus.</title>
        <authorList>
            <person name="Ruckert C."/>
            <person name="Albersmeier A."/>
            <person name="Winkler A."/>
            <person name="Tauch A."/>
        </authorList>
    </citation>
    <scope>NUCLEOTIDE SEQUENCE [LARGE SCALE GENOMIC DNA]</scope>
    <source>
        <strain evidence="1 2">DSM 45586</strain>
    </source>
</reference>
<accession>A0A0G3GS94</accession>